<dbReference type="RefSeq" id="YP_004222297.1">
    <property type="nucleotide sequence ID" value="NC_015099.1"/>
</dbReference>
<dbReference type="EMBL" id="FQ014231">
    <property type="protein sequence ID" value="CBL54113.1"/>
    <property type="molecule type" value="Genomic_DNA"/>
</dbReference>
<proteinExistence type="predicted"/>
<dbReference type="EMBL" id="FP885845">
    <property type="protein sequence ID" value="CBJ17571.1"/>
    <property type="molecule type" value="Genomic_DNA"/>
</dbReference>
<dbReference type="AlphaFoldDB" id="E6ZDY2"/>
<dbReference type="EMBL" id="FP885845">
    <property type="protein sequence ID" value="CBJ17523.1"/>
    <property type="molecule type" value="Genomic_DNA"/>
</dbReference>
<dbReference type="GeneID" id="10220714"/>
<dbReference type="RefSeq" id="YP_004222351.1">
    <property type="nucleotide sequence ID" value="NC_015099.1"/>
</dbReference>
<gene>
    <name evidence="1" type="primary">orf119a</name>
</gene>
<name>E6ZDY2_BETVM</name>
<keyword evidence="1" id="KW-0496">Mitochondrion</keyword>
<dbReference type="GeneID" id="10220713"/>
<reference evidence="1" key="2">
    <citation type="journal article" date="2011" name="Genome Biol. Evol.">
        <title>Structural and content diversity of mitochondrial genome in beet: a comparative genomic analysis.</title>
        <authorList>
            <person name="Darracq A."/>
            <person name="Varre J.S."/>
            <person name="Marechal-Drouard L."/>
            <person name="Courseaux A."/>
            <person name="Saumitou-Laprade P."/>
            <person name="Oztas S."/>
            <person name="Vacherie B."/>
            <person name="Barbe V.and.Touzet.P."/>
        </authorList>
    </citation>
    <scope>NUCLEOTIDE SEQUENCE</scope>
</reference>
<reference evidence="1" key="1">
    <citation type="submission" date="2010-11" db="EMBL/GenBank/DDBJ databases">
        <authorList>
            <person name="Genoscope - CEA"/>
        </authorList>
    </citation>
    <scope>NUCLEOTIDE SEQUENCE</scope>
</reference>
<organism evidence="1">
    <name type="scientific">Beta vulgaris subsp. maritima</name>
    <name type="common">Sea beet</name>
    <name type="synonym">Beta maritima</name>
    <dbReference type="NCBI Taxonomy" id="350892"/>
    <lineage>
        <taxon>Eukaryota</taxon>
        <taxon>Viridiplantae</taxon>
        <taxon>Streptophyta</taxon>
        <taxon>Embryophyta</taxon>
        <taxon>Tracheophyta</taxon>
        <taxon>Spermatophyta</taxon>
        <taxon>Magnoliopsida</taxon>
        <taxon>eudicotyledons</taxon>
        <taxon>Gunneridae</taxon>
        <taxon>Pentapetalae</taxon>
        <taxon>Caryophyllales</taxon>
        <taxon>Chenopodiaceae</taxon>
        <taxon>Betoideae</taxon>
        <taxon>Beta</taxon>
    </lineage>
</organism>
<dbReference type="EMBL" id="FP885834">
    <property type="protein sequence ID" value="CBJ13996.1"/>
    <property type="molecule type" value="Genomic_DNA"/>
</dbReference>
<geneLocation type="mitochondrion" evidence="1"/>
<dbReference type="EMBL" id="FP885834">
    <property type="protein sequence ID" value="CBJ14032.1"/>
    <property type="molecule type" value="Genomic_DNA"/>
</dbReference>
<evidence type="ECO:0000313" key="1">
    <source>
        <dbReference type="EMBL" id="CBJ13996.1"/>
    </source>
</evidence>
<evidence type="ECO:0000313" key="2">
    <source>
        <dbReference type="EMBL" id="CBJ20687.1"/>
    </source>
</evidence>
<protein>
    <submittedName>
        <fullName evidence="2">Uncharacterized protein orf119a</fullName>
    </submittedName>
</protein>
<accession>E6ZDY2</accession>
<dbReference type="EMBL" id="FP885871">
    <property type="protein sequence ID" value="CBJ20687.1"/>
    <property type="molecule type" value="Genomic_DNA"/>
</dbReference>
<sequence length="119" mass="13673">MEPSSRKIGIIYLTKIAVLIFRKIHIIKENKTPSEITLMEMQDTTAVDSTSEVKKSRQIKCIANVGRSRFYYSSLITSPLNVSRQNMHDSVEVYGCMKTSILIQVQLSYFINNFFEIDS</sequence>